<keyword evidence="10 13" id="KW-0472">Membrane</keyword>
<dbReference type="PANTHER" id="PTHR33269">
    <property type="entry name" value="NADH-UBIQUINONE OXIDOREDUCTASE CHAIN 6"/>
    <property type="match status" value="1"/>
</dbReference>
<dbReference type="RefSeq" id="WP_133882341.1">
    <property type="nucleotide sequence ID" value="NZ_MWIN01000018.1"/>
</dbReference>
<protein>
    <recommendedName>
        <fullName evidence="3 13">NADH-quinone oxidoreductase subunit J</fullName>
        <ecNumber evidence="13">7.1.1.-</ecNumber>
    </recommendedName>
</protein>
<evidence type="ECO:0000256" key="1">
    <source>
        <dbReference type="ARBA" id="ARBA00004651"/>
    </source>
</evidence>
<evidence type="ECO:0000256" key="4">
    <source>
        <dbReference type="ARBA" id="ARBA00022475"/>
    </source>
</evidence>
<evidence type="ECO:0000256" key="9">
    <source>
        <dbReference type="ARBA" id="ARBA00023027"/>
    </source>
</evidence>
<keyword evidence="8 13" id="KW-1133">Transmembrane helix</keyword>
<dbReference type="OrthoDB" id="9790848at2"/>
<feature type="transmembrane region" description="Helical" evidence="13">
    <location>
        <begin position="31"/>
        <end position="53"/>
    </location>
</feature>
<accession>A0A4S3K333</accession>
<feature type="transmembrane region" description="Helical" evidence="13">
    <location>
        <begin position="96"/>
        <end position="115"/>
    </location>
</feature>
<evidence type="ECO:0000313" key="15">
    <source>
        <dbReference type="Proteomes" id="UP000295341"/>
    </source>
</evidence>
<evidence type="ECO:0000256" key="10">
    <source>
        <dbReference type="ARBA" id="ARBA00023136"/>
    </source>
</evidence>
<proteinExistence type="inferred from homology"/>
<dbReference type="GO" id="GO:0005886">
    <property type="term" value="C:plasma membrane"/>
    <property type="evidence" value="ECO:0007669"/>
    <property type="project" value="UniProtKB-SubCell"/>
</dbReference>
<dbReference type="InterPro" id="IPR001457">
    <property type="entry name" value="NADH_UbQ/plastoQ_OxRdtase_su6"/>
</dbReference>
<evidence type="ECO:0000256" key="11">
    <source>
        <dbReference type="ARBA" id="ARBA00025811"/>
    </source>
</evidence>
<dbReference type="NCBIfam" id="NF005162">
    <property type="entry name" value="PRK06638.1-1"/>
    <property type="match status" value="1"/>
</dbReference>
<dbReference type="Pfam" id="PF00499">
    <property type="entry name" value="Oxidored_q3"/>
    <property type="match status" value="1"/>
</dbReference>
<dbReference type="FunFam" id="1.20.120.1200:FF:000001">
    <property type="entry name" value="NADH-quinone oxidoreductase subunit J"/>
    <property type="match status" value="1"/>
</dbReference>
<evidence type="ECO:0000256" key="5">
    <source>
        <dbReference type="ARBA" id="ARBA00022692"/>
    </source>
</evidence>
<dbReference type="Gene3D" id="1.20.120.1200">
    <property type="entry name" value="NADH-ubiquinone/plastoquinone oxidoreductase chain 6, subunit NuoJ"/>
    <property type="match status" value="1"/>
</dbReference>
<keyword evidence="6 13" id="KW-0874">Quinone</keyword>
<evidence type="ECO:0000256" key="3">
    <source>
        <dbReference type="ARBA" id="ARBA00019907"/>
    </source>
</evidence>
<dbReference type="Proteomes" id="UP000295341">
    <property type="component" value="Unassembled WGS sequence"/>
</dbReference>
<keyword evidence="4 13" id="KW-1003">Cell membrane</keyword>
<feature type="transmembrane region" description="Helical" evidence="13">
    <location>
        <begin position="135"/>
        <end position="159"/>
    </location>
</feature>
<reference evidence="14 15" key="1">
    <citation type="submission" date="2019-03" db="EMBL/GenBank/DDBJ databases">
        <title>Genomic Encyclopedia of Type Strains, Phase IV (KMG-IV): sequencing the most valuable type-strain genomes for metagenomic binning, comparative biology and taxonomic classification.</title>
        <authorList>
            <person name="Goeker M."/>
        </authorList>
    </citation>
    <scope>NUCLEOTIDE SEQUENCE [LARGE SCALE GENOMIC DNA]</scope>
    <source>
        <strain evidence="14 15">DSM 26377</strain>
    </source>
</reference>
<dbReference type="PANTHER" id="PTHR33269:SF17">
    <property type="entry name" value="NADH-UBIQUINONE OXIDOREDUCTASE CHAIN 6"/>
    <property type="match status" value="1"/>
</dbReference>
<feature type="transmembrane region" description="Helical" evidence="13">
    <location>
        <begin position="59"/>
        <end position="84"/>
    </location>
</feature>
<evidence type="ECO:0000256" key="6">
    <source>
        <dbReference type="ARBA" id="ARBA00022719"/>
    </source>
</evidence>
<comment type="similarity">
    <text evidence="2 13">Belongs to the complex I subunit 6 family.</text>
</comment>
<evidence type="ECO:0000256" key="2">
    <source>
        <dbReference type="ARBA" id="ARBA00005698"/>
    </source>
</evidence>
<dbReference type="AlphaFoldDB" id="A0A4S3K333"/>
<organism evidence="14 15">
    <name type="scientific">Panacagrimonas perspica</name>
    <dbReference type="NCBI Taxonomy" id="381431"/>
    <lineage>
        <taxon>Bacteria</taxon>
        <taxon>Pseudomonadati</taxon>
        <taxon>Pseudomonadota</taxon>
        <taxon>Gammaproteobacteria</taxon>
        <taxon>Nevskiales</taxon>
        <taxon>Nevskiaceae</taxon>
        <taxon>Panacagrimonas</taxon>
    </lineage>
</organism>
<keyword evidence="9 13" id="KW-0520">NAD</keyword>
<keyword evidence="7" id="KW-1278">Translocase</keyword>
<evidence type="ECO:0000313" key="14">
    <source>
        <dbReference type="EMBL" id="TDU28819.1"/>
    </source>
</evidence>
<name>A0A4S3K333_9GAMM</name>
<keyword evidence="15" id="KW-1185">Reference proteome</keyword>
<dbReference type="EC" id="7.1.1.-" evidence="13"/>
<dbReference type="GO" id="GO:0008137">
    <property type="term" value="F:NADH dehydrogenase (ubiquinone) activity"/>
    <property type="evidence" value="ECO:0007669"/>
    <property type="project" value="UniProtKB-UniRule"/>
</dbReference>
<evidence type="ECO:0000256" key="8">
    <source>
        <dbReference type="ARBA" id="ARBA00022989"/>
    </source>
</evidence>
<gene>
    <name evidence="14" type="ORF">DFR24_3199</name>
</gene>
<evidence type="ECO:0000256" key="12">
    <source>
        <dbReference type="ARBA" id="ARBA00047712"/>
    </source>
</evidence>
<comment type="subunit">
    <text evidence="11">Composed of 13 different subunits. Subunits NuoA, H, J, K, L, M, N constitute the membrane sector of the complex.</text>
</comment>
<feature type="transmembrane region" description="Helical" evidence="13">
    <location>
        <begin position="6"/>
        <end position="24"/>
    </location>
</feature>
<comment type="function">
    <text evidence="13">NDH-1 shuttles electrons from NADH, via FMN and iron-sulfur (Fe-S) centers, to quinones in the respiratory chain. Couples the redox reaction to proton translocation (for every two electrons transferred, four hydrogen ions are translocated across the cytoplasmic membrane), and thus conserves the redox energy in a proton gradient.</text>
</comment>
<comment type="caution">
    <text evidence="14">The sequence shown here is derived from an EMBL/GenBank/DDBJ whole genome shotgun (WGS) entry which is preliminary data.</text>
</comment>
<comment type="subcellular location">
    <subcellularLocation>
        <location evidence="1 13">Cell membrane</location>
        <topology evidence="1 13">Multi-pass membrane protein</topology>
    </subcellularLocation>
</comment>
<comment type="catalytic activity">
    <reaction evidence="12 13">
        <text>a quinone + NADH + 5 H(+)(in) = a quinol + NAD(+) + 4 H(+)(out)</text>
        <dbReference type="Rhea" id="RHEA:57888"/>
        <dbReference type="ChEBI" id="CHEBI:15378"/>
        <dbReference type="ChEBI" id="CHEBI:24646"/>
        <dbReference type="ChEBI" id="CHEBI:57540"/>
        <dbReference type="ChEBI" id="CHEBI:57945"/>
        <dbReference type="ChEBI" id="CHEBI:132124"/>
    </reaction>
</comment>
<keyword evidence="5 13" id="KW-0812">Transmembrane</keyword>
<sequence length="165" mass="17845">MSLQDIAFYFFGFIAVLSTILVIVNPNPVHGLMYLVVSLLAVASVFFSLGAPFAAMLEVIVYAGAIMVLFVFVVMMLNLGESVIRQEQAWLRPSTWIGPGILCAALLFPILRLMLDGHHTPAGLREIGPKEVGIALFGPYLLAVELASMMLTAGLVAAYHLGKHD</sequence>
<evidence type="ECO:0000256" key="13">
    <source>
        <dbReference type="RuleBase" id="RU004429"/>
    </source>
</evidence>
<dbReference type="InterPro" id="IPR042106">
    <property type="entry name" value="Nuo/plastoQ_OxRdtase_6_NuoJ"/>
</dbReference>
<evidence type="ECO:0000256" key="7">
    <source>
        <dbReference type="ARBA" id="ARBA00022967"/>
    </source>
</evidence>
<dbReference type="GO" id="GO:0048038">
    <property type="term" value="F:quinone binding"/>
    <property type="evidence" value="ECO:0007669"/>
    <property type="project" value="UniProtKB-UniRule"/>
</dbReference>
<dbReference type="EMBL" id="SOBT01000009">
    <property type="protein sequence ID" value="TDU28819.1"/>
    <property type="molecule type" value="Genomic_DNA"/>
</dbReference>